<evidence type="ECO:0000256" key="2">
    <source>
        <dbReference type="ARBA" id="ARBA00022723"/>
    </source>
</evidence>
<dbReference type="GO" id="GO:0008033">
    <property type="term" value="P:tRNA processing"/>
    <property type="evidence" value="ECO:0007669"/>
    <property type="project" value="UniProtKB-KW"/>
</dbReference>
<dbReference type="PANTHER" id="PTHR14742">
    <property type="entry name" value="RIBONUCLEASE P SUBUNIT P21"/>
    <property type="match status" value="1"/>
</dbReference>
<comment type="similarity">
    <text evidence="4">Belongs to the eukaryotic/archaeal RNase P protein component 4 family.</text>
</comment>
<evidence type="ECO:0008006" key="10">
    <source>
        <dbReference type="Google" id="ProtNLM"/>
    </source>
</evidence>
<evidence type="ECO:0000313" key="6">
    <source>
        <dbReference type="EMBL" id="RMY76591.1"/>
    </source>
</evidence>
<proteinExistence type="inferred from homology"/>
<protein>
    <recommendedName>
        <fullName evidence="10">Rpr2-domain-containing protein</fullName>
    </recommendedName>
</protein>
<feature type="compositionally biased region" description="Polar residues" evidence="5">
    <location>
        <begin position="40"/>
        <end position="49"/>
    </location>
</feature>
<evidence type="ECO:0000313" key="8">
    <source>
        <dbReference type="Proteomes" id="UP000269539"/>
    </source>
</evidence>
<dbReference type="Gene3D" id="6.20.50.20">
    <property type="match status" value="1"/>
</dbReference>
<dbReference type="Proteomes" id="UP000269539">
    <property type="component" value="Unassembled WGS sequence"/>
</dbReference>
<dbReference type="GO" id="GO:0046872">
    <property type="term" value="F:metal ion binding"/>
    <property type="evidence" value="ECO:0007669"/>
    <property type="project" value="UniProtKB-KW"/>
</dbReference>
<keyword evidence="3" id="KW-0862">Zinc</keyword>
<dbReference type="EMBL" id="QWIO01001216">
    <property type="protein sequence ID" value="RMY76591.1"/>
    <property type="molecule type" value="Genomic_DNA"/>
</dbReference>
<dbReference type="GO" id="GO:0005655">
    <property type="term" value="C:nucleolar ribonuclease P complex"/>
    <property type="evidence" value="ECO:0007669"/>
    <property type="project" value="TreeGrafter"/>
</dbReference>
<accession>A0A3M7EJ63</accession>
<dbReference type="InterPro" id="IPR007175">
    <property type="entry name" value="Rpr2/Snm1/Rpp21"/>
</dbReference>
<name>A0A3M7EJ63_HORWE</name>
<evidence type="ECO:0000313" key="9">
    <source>
        <dbReference type="Proteomes" id="UP000281468"/>
    </source>
</evidence>
<keyword evidence="1" id="KW-0819">tRNA processing</keyword>
<feature type="region of interest" description="Disordered" evidence="5">
    <location>
        <begin position="171"/>
        <end position="207"/>
    </location>
</feature>
<evidence type="ECO:0000256" key="5">
    <source>
        <dbReference type="SAM" id="MobiDB-lite"/>
    </source>
</evidence>
<sequence length="207" mass="22566">MGKEKSKGGVANKHLHARIAYLQQAASYLTLQGKKEHQIPETNAPTSTLAGADDQALGQNQPPTVDAGNAMNEDRKDEQHPQQHSLRPEVQLPDSGGLPLHLATHLRQVALKSQIRLRTDVKHSICKRCSSILIEGTTSNKRIENKSKGGKKTHADVLVVSCKVCGAGKRFPVGAKRQRRKGERKQPESGVDSSSVTLDMKTKEEDG</sequence>
<reference evidence="8 9" key="1">
    <citation type="journal article" date="2018" name="BMC Genomics">
        <title>Genomic evidence for intraspecific hybridization in a clonal and extremely halotolerant yeast.</title>
        <authorList>
            <person name="Gostincar C."/>
            <person name="Stajich J.E."/>
            <person name="Zupancic J."/>
            <person name="Zalar P."/>
            <person name="Gunde-Cimerman N."/>
        </authorList>
    </citation>
    <scope>NUCLEOTIDE SEQUENCE [LARGE SCALE GENOMIC DNA]</scope>
    <source>
        <strain evidence="6 8">EXF-10513</strain>
        <strain evidence="7 9">EXF-171</strain>
    </source>
</reference>
<organism evidence="6 8">
    <name type="scientific">Hortaea werneckii</name>
    <name type="common">Black yeast</name>
    <name type="synonym">Cladosporium werneckii</name>
    <dbReference type="NCBI Taxonomy" id="91943"/>
    <lineage>
        <taxon>Eukaryota</taxon>
        <taxon>Fungi</taxon>
        <taxon>Dikarya</taxon>
        <taxon>Ascomycota</taxon>
        <taxon>Pezizomycotina</taxon>
        <taxon>Dothideomycetes</taxon>
        <taxon>Dothideomycetidae</taxon>
        <taxon>Mycosphaerellales</taxon>
        <taxon>Teratosphaeriaceae</taxon>
        <taxon>Hortaea</taxon>
    </lineage>
</organism>
<feature type="region of interest" description="Disordered" evidence="5">
    <location>
        <begin position="33"/>
        <end position="88"/>
    </location>
</feature>
<gene>
    <name evidence="7" type="ORF">D0862_07082</name>
    <name evidence="6" type="ORF">D0864_09629</name>
</gene>
<dbReference type="PANTHER" id="PTHR14742:SF0">
    <property type="entry name" value="RIBONUCLEASE P PROTEIN SUBUNIT P21"/>
    <property type="match status" value="1"/>
</dbReference>
<keyword evidence="2" id="KW-0479">Metal-binding</keyword>
<evidence type="ECO:0000256" key="1">
    <source>
        <dbReference type="ARBA" id="ARBA00022694"/>
    </source>
</evidence>
<evidence type="ECO:0000256" key="4">
    <source>
        <dbReference type="ARBA" id="ARBA00038402"/>
    </source>
</evidence>
<comment type="caution">
    <text evidence="6">The sequence shown here is derived from an EMBL/GenBank/DDBJ whole genome shotgun (WGS) entry which is preliminary data.</text>
</comment>
<evidence type="ECO:0000256" key="3">
    <source>
        <dbReference type="ARBA" id="ARBA00022833"/>
    </source>
</evidence>
<dbReference type="Pfam" id="PF04032">
    <property type="entry name" value="Rpr2"/>
    <property type="match status" value="1"/>
</dbReference>
<feature type="compositionally biased region" description="Basic and acidic residues" evidence="5">
    <location>
        <begin position="72"/>
        <end position="81"/>
    </location>
</feature>
<dbReference type="AlphaFoldDB" id="A0A3M7EJ63"/>
<dbReference type="EMBL" id="QWIQ01000214">
    <property type="protein sequence ID" value="RMY99569.1"/>
    <property type="molecule type" value="Genomic_DNA"/>
</dbReference>
<dbReference type="Proteomes" id="UP000281468">
    <property type="component" value="Unassembled WGS sequence"/>
</dbReference>
<evidence type="ECO:0000313" key="7">
    <source>
        <dbReference type="EMBL" id="RMY99569.1"/>
    </source>
</evidence>